<proteinExistence type="inferred from homology"/>
<dbReference type="Pfam" id="PF00593">
    <property type="entry name" value="TonB_dep_Rec_b-barrel"/>
    <property type="match status" value="1"/>
</dbReference>
<evidence type="ECO:0000256" key="3">
    <source>
        <dbReference type="ARBA" id="ARBA00022452"/>
    </source>
</evidence>
<sequence length="749" mass="83962">MKIRIISLVLFLSTFYTLSAQTVVKGRVFDTDQNSKNPIPGANVYWAETTIGVSTDADGHFSLPWNGEKKKLVISFVGYKSDTLLLNSPADNVQIALKQELELDEVVVSSRGAGSHMSRVNPVTTVVITSAELCKAACCSLAESFETNASVDVSYSDAATGARRIQLLGLSGLYVQMLTENMPDSRGLASVYGLDYVPGPWMESIQVSKGAASITNGYESLTGQINVQYKKPENAETLFVNGFASSSGRVESNVNTGFNVSSKWSSAILAHASADAQKNDHNHDGFLDEPLTTRYIFMNRWAGHLNPYLTTQFGVKVLDEERTGGQAAFNRNRPYTEQDAYGIDIDTQNASAFFKLGYVFPNDSNSSVAMVANYSYHDQASLYGVKEYDATQNYFAGNLILASHFGLGDAHKYTAGINYMYDDLAEKLDGDLSKVFGEAAPRTESVIGAYFQYSFVVPEKLTFMLGIRGDHHNMFGNFFTPRMHVRYSPSEHFVFRGSAGKGYRTPNVLAENNSILGSSRLIYLPDEIKMEEAWNYGLNFSYYLHAGEREITFNLEYYRTEFENQLIMDMDQDVRQVHFYNLDGRSYSNVFQAEVSTEIFRGFDVVAAWRLNDVKQTTDGKLQEKALQSRYRGMLNLSYATPLPRWQVDFTAQFAGPGRIPTTQGNMAHLQRPDSFNSYQLYQGQLTRYFKRWSIYAGVENIGNFTQEHPIIDAESPFSDNFDSSLIWGPLMGRKFYFGFRFAIDRPTA</sequence>
<dbReference type="PANTHER" id="PTHR30069:SF29">
    <property type="entry name" value="HEMOGLOBIN AND HEMOGLOBIN-HAPTOGLOBIN-BINDING PROTEIN 1-RELATED"/>
    <property type="match status" value="1"/>
</dbReference>
<evidence type="ECO:0000259" key="14">
    <source>
        <dbReference type="Pfam" id="PF07715"/>
    </source>
</evidence>
<dbReference type="SUPFAM" id="SSF49464">
    <property type="entry name" value="Carboxypeptidase regulatory domain-like"/>
    <property type="match status" value="1"/>
</dbReference>
<dbReference type="Gene3D" id="2.170.130.10">
    <property type="entry name" value="TonB-dependent receptor, plug domain"/>
    <property type="match status" value="1"/>
</dbReference>
<evidence type="ECO:0000256" key="8">
    <source>
        <dbReference type="ARBA" id="ARBA00023170"/>
    </source>
</evidence>
<evidence type="ECO:0000256" key="9">
    <source>
        <dbReference type="ARBA" id="ARBA00023237"/>
    </source>
</evidence>
<dbReference type="Pfam" id="PF07715">
    <property type="entry name" value="Plug"/>
    <property type="match status" value="1"/>
</dbReference>
<dbReference type="GO" id="GO:0009279">
    <property type="term" value="C:cell outer membrane"/>
    <property type="evidence" value="ECO:0007669"/>
    <property type="project" value="UniProtKB-SubCell"/>
</dbReference>
<name>A0A9J6ZMM5_9BACT</name>
<dbReference type="KEGG" id="alkq:M9189_07770"/>
<dbReference type="PANTHER" id="PTHR30069">
    <property type="entry name" value="TONB-DEPENDENT OUTER MEMBRANE RECEPTOR"/>
    <property type="match status" value="1"/>
</dbReference>
<dbReference type="AlphaFoldDB" id="A0A9J6ZMM5"/>
<feature type="chain" id="PRO_5039921524" evidence="12">
    <location>
        <begin position="21"/>
        <end position="749"/>
    </location>
</feature>
<evidence type="ECO:0000313" key="15">
    <source>
        <dbReference type="EMBL" id="URW78759.1"/>
    </source>
</evidence>
<organism evidence="15 16">
    <name type="scientific">Xiashengella succiniciproducens</name>
    <dbReference type="NCBI Taxonomy" id="2949635"/>
    <lineage>
        <taxon>Bacteria</taxon>
        <taxon>Pseudomonadati</taxon>
        <taxon>Bacteroidota</taxon>
        <taxon>Bacteroidia</taxon>
        <taxon>Marinilabiliales</taxon>
        <taxon>Marinilabiliaceae</taxon>
        <taxon>Xiashengella</taxon>
    </lineage>
</organism>
<gene>
    <name evidence="15" type="ORF">M9189_07770</name>
</gene>
<dbReference type="InterPro" id="IPR039426">
    <property type="entry name" value="TonB-dep_rcpt-like"/>
</dbReference>
<keyword evidence="7 10" id="KW-0472">Membrane</keyword>
<evidence type="ECO:0000256" key="12">
    <source>
        <dbReference type="SAM" id="SignalP"/>
    </source>
</evidence>
<dbReference type="Pfam" id="PF13715">
    <property type="entry name" value="CarbopepD_reg_2"/>
    <property type="match status" value="1"/>
</dbReference>
<dbReference type="RefSeq" id="WP_250722138.1">
    <property type="nucleotide sequence ID" value="NZ_CP098400.1"/>
</dbReference>
<keyword evidence="3 10" id="KW-1134">Transmembrane beta strand</keyword>
<feature type="domain" description="TonB-dependent receptor-like beta-barrel" evidence="13">
    <location>
        <begin position="306"/>
        <end position="702"/>
    </location>
</feature>
<dbReference type="InterPro" id="IPR036942">
    <property type="entry name" value="Beta-barrel_TonB_sf"/>
</dbReference>
<feature type="domain" description="TonB-dependent receptor plug" evidence="14">
    <location>
        <begin position="122"/>
        <end position="223"/>
    </location>
</feature>
<evidence type="ECO:0000256" key="1">
    <source>
        <dbReference type="ARBA" id="ARBA00004571"/>
    </source>
</evidence>
<dbReference type="EMBL" id="CP098400">
    <property type="protein sequence ID" value="URW78759.1"/>
    <property type="molecule type" value="Genomic_DNA"/>
</dbReference>
<keyword evidence="6 11" id="KW-0798">TonB box</keyword>
<reference evidence="15" key="1">
    <citation type="submission" date="2022-05" db="EMBL/GenBank/DDBJ databases">
        <authorList>
            <person name="Sun X."/>
        </authorList>
    </citation>
    <scope>NUCLEOTIDE SEQUENCE</scope>
    <source>
        <strain evidence="15">Ai-910</strain>
    </source>
</reference>
<evidence type="ECO:0000256" key="2">
    <source>
        <dbReference type="ARBA" id="ARBA00022448"/>
    </source>
</evidence>
<accession>A0A9J6ZMM5</accession>
<dbReference type="InterPro" id="IPR037066">
    <property type="entry name" value="Plug_dom_sf"/>
</dbReference>
<keyword evidence="8 15" id="KW-0675">Receptor</keyword>
<keyword evidence="4 10" id="KW-0812">Transmembrane</keyword>
<evidence type="ECO:0000313" key="16">
    <source>
        <dbReference type="Proteomes" id="UP001056426"/>
    </source>
</evidence>
<evidence type="ECO:0000256" key="5">
    <source>
        <dbReference type="ARBA" id="ARBA00022729"/>
    </source>
</evidence>
<dbReference type="InterPro" id="IPR000531">
    <property type="entry name" value="Beta-barrel_TonB"/>
</dbReference>
<keyword evidence="9 10" id="KW-0998">Cell outer membrane</keyword>
<feature type="signal peptide" evidence="12">
    <location>
        <begin position="1"/>
        <end position="20"/>
    </location>
</feature>
<keyword evidence="2 10" id="KW-0813">Transport</keyword>
<evidence type="ECO:0000256" key="4">
    <source>
        <dbReference type="ARBA" id="ARBA00022692"/>
    </source>
</evidence>
<evidence type="ECO:0000259" key="13">
    <source>
        <dbReference type="Pfam" id="PF00593"/>
    </source>
</evidence>
<comment type="similarity">
    <text evidence="10 11">Belongs to the TonB-dependent receptor family.</text>
</comment>
<dbReference type="PROSITE" id="PS52016">
    <property type="entry name" value="TONB_DEPENDENT_REC_3"/>
    <property type="match status" value="1"/>
</dbReference>
<evidence type="ECO:0000256" key="6">
    <source>
        <dbReference type="ARBA" id="ARBA00023077"/>
    </source>
</evidence>
<keyword evidence="16" id="KW-1185">Reference proteome</keyword>
<dbReference type="SUPFAM" id="SSF56935">
    <property type="entry name" value="Porins"/>
    <property type="match status" value="1"/>
</dbReference>
<dbReference type="InterPro" id="IPR012910">
    <property type="entry name" value="Plug_dom"/>
</dbReference>
<dbReference type="GO" id="GO:0044718">
    <property type="term" value="P:siderophore transmembrane transport"/>
    <property type="evidence" value="ECO:0007669"/>
    <property type="project" value="TreeGrafter"/>
</dbReference>
<reference evidence="15" key="2">
    <citation type="submission" date="2022-06" db="EMBL/GenBank/DDBJ databases">
        <title>Xiashengella guii gen. nov. sp. nov., a bacterium isolated form anaerobic digestion tank.</title>
        <authorList>
            <person name="Huang H."/>
        </authorList>
    </citation>
    <scope>NUCLEOTIDE SEQUENCE</scope>
    <source>
        <strain evidence="15">Ai-910</strain>
    </source>
</reference>
<evidence type="ECO:0000256" key="11">
    <source>
        <dbReference type="RuleBase" id="RU003357"/>
    </source>
</evidence>
<protein>
    <submittedName>
        <fullName evidence="15">TonB-dependent receptor</fullName>
    </submittedName>
</protein>
<dbReference type="GO" id="GO:0015344">
    <property type="term" value="F:siderophore uptake transmembrane transporter activity"/>
    <property type="evidence" value="ECO:0007669"/>
    <property type="project" value="TreeGrafter"/>
</dbReference>
<evidence type="ECO:0000256" key="10">
    <source>
        <dbReference type="PROSITE-ProRule" id="PRU01360"/>
    </source>
</evidence>
<evidence type="ECO:0000256" key="7">
    <source>
        <dbReference type="ARBA" id="ARBA00023136"/>
    </source>
</evidence>
<dbReference type="Gene3D" id="2.40.170.20">
    <property type="entry name" value="TonB-dependent receptor, beta-barrel domain"/>
    <property type="match status" value="1"/>
</dbReference>
<dbReference type="InterPro" id="IPR008969">
    <property type="entry name" value="CarboxyPept-like_regulatory"/>
</dbReference>
<dbReference type="Gene3D" id="2.60.40.1120">
    <property type="entry name" value="Carboxypeptidase-like, regulatory domain"/>
    <property type="match status" value="1"/>
</dbReference>
<dbReference type="Proteomes" id="UP001056426">
    <property type="component" value="Chromosome"/>
</dbReference>
<keyword evidence="5 12" id="KW-0732">Signal</keyword>
<comment type="subcellular location">
    <subcellularLocation>
        <location evidence="1 10">Cell outer membrane</location>
        <topology evidence="1 10">Multi-pass membrane protein</topology>
    </subcellularLocation>
</comment>